<feature type="compositionally biased region" description="Low complexity" evidence="1">
    <location>
        <begin position="54"/>
        <end position="93"/>
    </location>
</feature>
<name>G0VF18_NAUCA</name>
<organism evidence="2 3">
    <name type="scientific">Naumovozyma castellii</name>
    <name type="common">Yeast</name>
    <name type="synonym">Saccharomyces castellii</name>
    <dbReference type="NCBI Taxonomy" id="27288"/>
    <lineage>
        <taxon>Eukaryota</taxon>
        <taxon>Fungi</taxon>
        <taxon>Dikarya</taxon>
        <taxon>Ascomycota</taxon>
        <taxon>Saccharomycotina</taxon>
        <taxon>Saccharomycetes</taxon>
        <taxon>Saccharomycetales</taxon>
        <taxon>Saccharomycetaceae</taxon>
        <taxon>Naumovozyma</taxon>
    </lineage>
</organism>
<dbReference type="Proteomes" id="UP000001640">
    <property type="component" value="Chromosome 5"/>
</dbReference>
<feature type="region of interest" description="Disordered" evidence="1">
    <location>
        <begin position="1"/>
        <end position="93"/>
    </location>
</feature>
<feature type="compositionally biased region" description="Polar residues" evidence="1">
    <location>
        <begin position="1"/>
        <end position="21"/>
    </location>
</feature>
<dbReference type="HOGENOM" id="CLU_094299_0_0_1"/>
<dbReference type="EMBL" id="HE576756">
    <property type="protein sequence ID" value="CCC70083.1"/>
    <property type="molecule type" value="Genomic_DNA"/>
</dbReference>
<dbReference type="RefSeq" id="XP_003676444.1">
    <property type="nucleotide sequence ID" value="XM_003676396.1"/>
</dbReference>
<dbReference type="KEGG" id="ncs:NCAS_0E00130"/>
<accession>G0VF18</accession>
<reference evidence="2 3" key="1">
    <citation type="journal article" date="2011" name="Proc. Natl. Acad. Sci. U.S.A.">
        <title>Evolutionary erosion of yeast sex chromosomes by mating-type switching accidents.</title>
        <authorList>
            <person name="Gordon J.L."/>
            <person name="Armisen D."/>
            <person name="Proux-Wera E."/>
            <person name="Oheigeartaigh S.S."/>
            <person name="Byrne K.P."/>
            <person name="Wolfe K.H."/>
        </authorList>
    </citation>
    <scope>NUCLEOTIDE SEQUENCE [LARGE SCALE GENOMIC DNA]</scope>
    <source>
        <strain evidence="3">ATCC 76901 / BCRC 22586 / CBS 4309 / NBRC 1992 / NRRL Y-12630</strain>
    </source>
</reference>
<dbReference type="AlphaFoldDB" id="G0VF18"/>
<protein>
    <submittedName>
        <fullName evidence="2">Uncharacterized protein</fullName>
    </submittedName>
</protein>
<feature type="compositionally biased region" description="Pro residues" evidence="1">
    <location>
        <begin position="29"/>
        <end position="44"/>
    </location>
</feature>
<evidence type="ECO:0000313" key="2">
    <source>
        <dbReference type="EMBL" id="CCC70083.1"/>
    </source>
</evidence>
<gene>
    <name evidence="2" type="primary">NCAS0E00130</name>
    <name evidence="2" type="ordered locus">NCAS_0E00130</name>
</gene>
<keyword evidence="3" id="KW-1185">Reference proteome</keyword>
<dbReference type="InParanoid" id="G0VF18"/>
<evidence type="ECO:0000313" key="3">
    <source>
        <dbReference type="Proteomes" id="UP000001640"/>
    </source>
</evidence>
<dbReference type="GeneID" id="96903716"/>
<proteinExistence type="predicted"/>
<sequence length="258" mass="28832">MSDTNLQKSQGIDKTASNSGDSFEIINLQPPPSLPGIVNSPPPKSSTSRHKYSHSSLPSSSSSSQSASLQPLLQPSQSHLPPPSSAHSQSQPSHLSWKESVMHHANMLMSSDEAALVRYQVYLVWFVIESVLWRLNVKGHKLPSDITLIFLVFQSVLLSNYTRILCGRSNNLDAASYTFKWLHYSIVIIGLTFFYVQAESQITSKTSLLDSFVSFLIESMSSKKAESVSDLPRRNHWRHEPPVFHEKVVTFRIVAGHD</sequence>
<evidence type="ECO:0000256" key="1">
    <source>
        <dbReference type="SAM" id="MobiDB-lite"/>
    </source>
</evidence>
<reference key="2">
    <citation type="submission" date="2011-08" db="EMBL/GenBank/DDBJ databases">
        <title>Genome sequence of Naumovozyma castellii.</title>
        <authorList>
            <person name="Gordon J.L."/>
            <person name="Armisen D."/>
            <person name="Proux-Wera E."/>
            <person name="OhEigeartaigh S.S."/>
            <person name="Byrne K.P."/>
            <person name="Wolfe K.H."/>
        </authorList>
    </citation>
    <scope>NUCLEOTIDE SEQUENCE</scope>
    <source>
        <strain>Type strain:CBS 4309</strain>
    </source>
</reference>